<dbReference type="PANTHER" id="PTHR19136:SF86">
    <property type="entry name" value="ADENOSYLCOBINAMIDE-PHOSPHATE GUANYLYLTRANSFERASE"/>
    <property type="match status" value="1"/>
</dbReference>
<dbReference type="PANTHER" id="PTHR19136">
    <property type="entry name" value="MOLYBDENUM COFACTOR GUANYLYLTRANSFERASE"/>
    <property type="match status" value="1"/>
</dbReference>
<keyword evidence="1" id="KW-0808">Transferase</keyword>
<dbReference type="Gene3D" id="3.90.550.10">
    <property type="entry name" value="Spore Coat Polysaccharide Biosynthesis Protein SpsA, Chain A"/>
    <property type="match status" value="1"/>
</dbReference>
<evidence type="ECO:0000313" key="3">
    <source>
        <dbReference type="EMBL" id="HEU98006.1"/>
    </source>
</evidence>
<feature type="domain" description="MobA-like NTP transferase" evidence="2">
    <location>
        <begin position="4"/>
        <end position="124"/>
    </location>
</feature>
<sequence>MDIIIMAGGRGSRLGGLKKPFLSICERRAIDVAIDVALRLKDRGEVYVCLKMEDVGKLEEREGVKIVECPGSGYVEDLSLMLKRVTFPSLVLPADMPFLTCDIVKRFLDLASNEAADVVTLVKVRGESREETGISIFRKEGGSWKNVYMEEEKELIDIDTPEELKRAMKICASMEEMRGQR</sequence>
<gene>
    <name evidence="3" type="ORF">ENO36_04030</name>
</gene>
<dbReference type="GO" id="GO:0016779">
    <property type="term" value="F:nucleotidyltransferase activity"/>
    <property type="evidence" value="ECO:0007669"/>
    <property type="project" value="TreeGrafter"/>
</dbReference>
<name>A0A7C2UKI3_9CREN</name>
<dbReference type="InterPro" id="IPR025877">
    <property type="entry name" value="MobA-like_NTP_Trfase"/>
</dbReference>
<proteinExistence type="predicted"/>
<comment type="caution">
    <text evidence="3">The sequence shown here is derived from an EMBL/GenBank/DDBJ whole genome shotgun (WGS) entry which is preliminary data.</text>
</comment>
<protein>
    <recommendedName>
        <fullName evidence="2">MobA-like NTP transferase domain-containing protein</fullName>
    </recommendedName>
</protein>
<accession>A0A7C2UKI3</accession>
<evidence type="ECO:0000259" key="2">
    <source>
        <dbReference type="Pfam" id="PF12804"/>
    </source>
</evidence>
<organism evidence="3">
    <name type="scientific">Fervidicoccus fontis</name>
    <dbReference type="NCBI Taxonomy" id="683846"/>
    <lineage>
        <taxon>Archaea</taxon>
        <taxon>Thermoproteota</taxon>
        <taxon>Thermoprotei</taxon>
        <taxon>Fervidicoccales</taxon>
        <taxon>Fervidicoccaceae</taxon>
        <taxon>Fervidicoccus</taxon>
    </lineage>
</organism>
<dbReference type="EMBL" id="DSFE01000087">
    <property type="protein sequence ID" value="HEU98006.1"/>
    <property type="molecule type" value="Genomic_DNA"/>
</dbReference>
<dbReference type="Pfam" id="PF12804">
    <property type="entry name" value="NTP_transf_3"/>
    <property type="match status" value="1"/>
</dbReference>
<dbReference type="InterPro" id="IPR029044">
    <property type="entry name" value="Nucleotide-diphossugar_trans"/>
</dbReference>
<dbReference type="Proteomes" id="UP000885664">
    <property type="component" value="Unassembled WGS sequence"/>
</dbReference>
<reference evidence="3" key="1">
    <citation type="journal article" date="2020" name="mSystems">
        <title>Genome- and Community-Level Interaction Insights into Carbon Utilization and Element Cycling Functions of Hydrothermarchaeota in Hydrothermal Sediment.</title>
        <authorList>
            <person name="Zhou Z."/>
            <person name="Liu Y."/>
            <person name="Xu W."/>
            <person name="Pan J."/>
            <person name="Luo Z.H."/>
            <person name="Li M."/>
        </authorList>
    </citation>
    <scope>NUCLEOTIDE SEQUENCE [LARGE SCALE GENOMIC DNA]</scope>
    <source>
        <strain evidence="3">SpSt-1259</strain>
    </source>
</reference>
<dbReference type="SUPFAM" id="SSF53448">
    <property type="entry name" value="Nucleotide-diphospho-sugar transferases"/>
    <property type="match status" value="1"/>
</dbReference>
<evidence type="ECO:0000256" key="1">
    <source>
        <dbReference type="ARBA" id="ARBA00022679"/>
    </source>
</evidence>
<dbReference type="AlphaFoldDB" id="A0A7C2UKI3"/>